<reference evidence="1 2" key="1">
    <citation type="journal article" date="2014" name="Science">
        <title>Plant genetics. Early allopolyploid evolution in the post-Neolithic Brassica napus oilseed genome.</title>
        <authorList>
            <person name="Chalhoub B."/>
            <person name="Denoeud F."/>
            <person name="Liu S."/>
            <person name="Parkin I.A."/>
            <person name="Tang H."/>
            <person name="Wang X."/>
            <person name="Chiquet J."/>
            <person name="Belcram H."/>
            <person name="Tong C."/>
            <person name="Samans B."/>
            <person name="Correa M."/>
            <person name="Da Silva C."/>
            <person name="Just J."/>
            <person name="Falentin C."/>
            <person name="Koh C.S."/>
            <person name="Le Clainche I."/>
            <person name="Bernard M."/>
            <person name="Bento P."/>
            <person name="Noel B."/>
            <person name="Labadie K."/>
            <person name="Alberti A."/>
            <person name="Charles M."/>
            <person name="Arnaud D."/>
            <person name="Guo H."/>
            <person name="Daviaud C."/>
            <person name="Alamery S."/>
            <person name="Jabbari K."/>
            <person name="Zhao M."/>
            <person name="Edger P.P."/>
            <person name="Chelaifa H."/>
            <person name="Tack D."/>
            <person name="Lassalle G."/>
            <person name="Mestiri I."/>
            <person name="Schnel N."/>
            <person name="Le Paslier M.C."/>
            <person name="Fan G."/>
            <person name="Renault V."/>
            <person name="Bayer P.E."/>
            <person name="Golicz A.A."/>
            <person name="Manoli S."/>
            <person name="Lee T.H."/>
            <person name="Thi V.H."/>
            <person name="Chalabi S."/>
            <person name="Hu Q."/>
            <person name="Fan C."/>
            <person name="Tollenaere R."/>
            <person name="Lu Y."/>
            <person name="Battail C."/>
            <person name="Shen J."/>
            <person name="Sidebottom C.H."/>
            <person name="Wang X."/>
            <person name="Canaguier A."/>
            <person name="Chauveau A."/>
            <person name="Berard A."/>
            <person name="Deniot G."/>
            <person name="Guan M."/>
            <person name="Liu Z."/>
            <person name="Sun F."/>
            <person name="Lim Y.P."/>
            <person name="Lyons E."/>
            <person name="Town C.D."/>
            <person name="Bancroft I."/>
            <person name="Wang X."/>
            <person name="Meng J."/>
            <person name="Ma J."/>
            <person name="Pires J.C."/>
            <person name="King G.J."/>
            <person name="Brunel D."/>
            <person name="Delourme R."/>
            <person name="Renard M."/>
            <person name="Aury J.M."/>
            <person name="Adams K.L."/>
            <person name="Batley J."/>
            <person name="Snowdon R.J."/>
            <person name="Tost J."/>
            <person name="Edwards D."/>
            <person name="Zhou Y."/>
            <person name="Hua W."/>
            <person name="Sharpe A.G."/>
            <person name="Paterson A.H."/>
            <person name="Guan C."/>
            <person name="Wincker P."/>
        </authorList>
    </citation>
    <scope>NUCLEOTIDE SEQUENCE [LARGE SCALE GENOMIC DNA]</scope>
    <source>
        <strain evidence="2">cv. Darmor-bzh</strain>
    </source>
</reference>
<accession>A0A078GAM7</accession>
<dbReference type="STRING" id="3708.A0A078GAM7"/>
<dbReference type="InterPro" id="IPR001128">
    <property type="entry name" value="Cyt_P450"/>
</dbReference>
<dbReference type="PaxDb" id="3708-A0A078GAM7"/>
<sequence length="32" mass="3825">MPRGTMLVMNVWAIHRDPELWEEPERFQAGEV</sequence>
<dbReference type="Gramene" id="CDY22436">
    <property type="protein sequence ID" value="CDY22436"/>
    <property type="gene ID" value="GSBRNA2T00018967001"/>
</dbReference>
<keyword evidence="2" id="KW-1185">Reference proteome</keyword>
<protein>
    <submittedName>
        <fullName evidence="1">BnaC03g61490D protein</fullName>
    </submittedName>
</protein>
<evidence type="ECO:0000313" key="1">
    <source>
        <dbReference type="EMBL" id="CDY22436.1"/>
    </source>
</evidence>
<dbReference type="GO" id="GO:0020037">
    <property type="term" value="F:heme binding"/>
    <property type="evidence" value="ECO:0007669"/>
    <property type="project" value="InterPro"/>
</dbReference>
<organism evidence="1 2">
    <name type="scientific">Brassica napus</name>
    <name type="common">Rape</name>
    <dbReference type="NCBI Taxonomy" id="3708"/>
    <lineage>
        <taxon>Eukaryota</taxon>
        <taxon>Viridiplantae</taxon>
        <taxon>Streptophyta</taxon>
        <taxon>Embryophyta</taxon>
        <taxon>Tracheophyta</taxon>
        <taxon>Spermatophyta</taxon>
        <taxon>Magnoliopsida</taxon>
        <taxon>eudicotyledons</taxon>
        <taxon>Gunneridae</taxon>
        <taxon>Pentapetalae</taxon>
        <taxon>rosids</taxon>
        <taxon>malvids</taxon>
        <taxon>Brassicales</taxon>
        <taxon>Brassicaceae</taxon>
        <taxon>Brassiceae</taxon>
        <taxon>Brassica</taxon>
    </lineage>
</organism>
<dbReference type="AlphaFoldDB" id="A0A078GAM7"/>
<gene>
    <name evidence="1" type="primary">BnaC03g61490D</name>
    <name evidence="1" type="ORF">GSBRNA2T00018967001</name>
</gene>
<dbReference type="GO" id="GO:0004497">
    <property type="term" value="F:monooxygenase activity"/>
    <property type="evidence" value="ECO:0007669"/>
    <property type="project" value="InterPro"/>
</dbReference>
<dbReference type="EMBL" id="LK032131">
    <property type="protein sequence ID" value="CDY22436.1"/>
    <property type="molecule type" value="Genomic_DNA"/>
</dbReference>
<evidence type="ECO:0000313" key="2">
    <source>
        <dbReference type="Proteomes" id="UP000028999"/>
    </source>
</evidence>
<dbReference type="GO" id="GO:0016705">
    <property type="term" value="F:oxidoreductase activity, acting on paired donors, with incorporation or reduction of molecular oxygen"/>
    <property type="evidence" value="ECO:0007669"/>
    <property type="project" value="InterPro"/>
</dbReference>
<name>A0A078GAM7_BRANA</name>
<dbReference type="Pfam" id="PF00067">
    <property type="entry name" value="p450"/>
    <property type="match status" value="1"/>
</dbReference>
<dbReference type="InterPro" id="IPR036396">
    <property type="entry name" value="Cyt_P450_sf"/>
</dbReference>
<dbReference type="SUPFAM" id="SSF48264">
    <property type="entry name" value="Cytochrome P450"/>
    <property type="match status" value="1"/>
</dbReference>
<dbReference type="Gene3D" id="1.10.630.10">
    <property type="entry name" value="Cytochrome P450"/>
    <property type="match status" value="1"/>
</dbReference>
<proteinExistence type="predicted"/>
<dbReference type="Proteomes" id="UP000028999">
    <property type="component" value="Unassembled WGS sequence"/>
</dbReference>
<dbReference type="GO" id="GO:0005506">
    <property type="term" value="F:iron ion binding"/>
    <property type="evidence" value="ECO:0007669"/>
    <property type="project" value="InterPro"/>
</dbReference>